<dbReference type="EMBL" id="QFFZ01000008">
    <property type="protein sequence ID" value="TEB12175.1"/>
    <property type="molecule type" value="Genomic_DNA"/>
</dbReference>
<reference evidence="1 2" key="1">
    <citation type="journal article" date="2018" name="Environ. Microbiol.">
        <title>Novel energy conservation strategies and behaviour of Pelotomaculum schinkii driving syntrophic propionate catabolism.</title>
        <authorList>
            <person name="Hidalgo-Ahumada C.A.P."/>
            <person name="Nobu M.K."/>
            <person name="Narihiro T."/>
            <person name="Tamaki H."/>
            <person name="Liu W.T."/>
            <person name="Kamagata Y."/>
            <person name="Stams A.J.M."/>
            <person name="Imachi H."/>
            <person name="Sousa D.Z."/>
        </authorList>
    </citation>
    <scope>NUCLEOTIDE SEQUENCE [LARGE SCALE GENOMIC DNA]</scope>
    <source>
        <strain evidence="1 2">MGP</strain>
    </source>
</reference>
<dbReference type="Proteomes" id="UP000297597">
    <property type="component" value="Unassembled WGS sequence"/>
</dbReference>
<gene>
    <name evidence="1" type="ORF">Pmgp_01065</name>
</gene>
<comment type="caution">
    <text evidence="1">The sequence shown here is derived from an EMBL/GenBank/DDBJ whole genome shotgun (WGS) entry which is preliminary data.</text>
</comment>
<keyword evidence="2" id="KW-1185">Reference proteome</keyword>
<organism evidence="1 2">
    <name type="scientific">Pelotomaculum propionicicum</name>
    <dbReference type="NCBI Taxonomy" id="258475"/>
    <lineage>
        <taxon>Bacteria</taxon>
        <taxon>Bacillati</taxon>
        <taxon>Bacillota</taxon>
        <taxon>Clostridia</taxon>
        <taxon>Eubacteriales</taxon>
        <taxon>Desulfotomaculaceae</taxon>
        <taxon>Pelotomaculum</taxon>
    </lineage>
</organism>
<evidence type="ECO:0000313" key="2">
    <source>
        <dbReference type="Proteomes" id="UP000297597"/>
    </source>
</evidence>
<name>A0A4Y7RT64_9FIRM</name>
<protein>
    <submittedName>
        <fullName evidence="1">Uncharacterized protein</fullName>
    </submittedName>
</protein>
<dbReference type="OrthoDB" id="9814785at2"/>
<accession>A0A4Y7RT64</accession>
<dbReference type="AlphaFoldDB" id="A0A4Y7RT64"/>
<evidence type="ECO:0000313" key="1">
    <source>
        <dbReference type="EMBL" id="TEB12175.1"/>
    </source>
</evidence>
<proteinExistence type="predicted"/>
<sequence>MIIFTDRGWEIERDTFSDELLEKLGSLIPGGDYSFVNELKDRNRGMILLLIDKIKKSGEKGFIPLLQAWMEIDYRKVREEIAKVINHLEKSGDLPDKVISLHEYRLKNKK</sequence>